<organism evidence="2 3">
    <name type="scientific">Aestuariivirga litoralis</name>
    <dbReference type="NCBI Taxonomy" id="2650924"/>
    <lineage>
        <taxon>Bacteria</taxon>
        <taxon>Pseudomonadati</taxon>
        <taxon>Pseudomonadota</taxon>
        <taxon>Alphaproteobacteria</taxon>
        <taxon>Hyphomicrobiales</taxon>
        <taxon>Aestuariivirgaceae</taxon>
        <taxon>Aestuariivirga</taxon>
    </lineage>
</organism>
<sequence length="249" mass="26893">MSEPGPSPDGQRPAAQLIRDELARRRLSRAQLAAMAKVSLSSLEKLLSGQRTPTEQTLIRLEQALDIRLRHEAASAGQVAPAWLGAYSRAAVQWMEGAYLTLRPSSSGSGSIYAYVTEVQWDAAQSCLAFRERERLDGDYAQAGTVSVPHQTGHVYLVTNRHGQYRMAILSRPLIRGEMFGILATLQTGRGSQLLPVAAPLALVPLGEGQKLGRIAAGMAEHSAYAAILKRAVDEDFARLLMPAAPALP</sequence>
<dbReference type="InterPro" id="IPR001387">
    <property type="entry name" value="Cro/C1-type_HTH"/>
</dbReference>
<protein>
    <submittedName>
        <fullName evidence="2">Transcriptional regulator</fullName>
    </submittedName>
</protein>
<feature type="domain" description="HTH cro/C1-type" evidence="1">
    <location>
        <begin position="18"/>
        <end position="74"/>
    </location>
</feature>
<dbReference type="GO" id="GO:0003677">
    <property type="term" value="F:DNA binding"/>
    <property type="evidence" value="ECO:0007669"/>
    <property type="project" value="InterPro"/>
</dbReference>
<dbReference type="EMBL" id="QKVK01000001">
    <property type="protein sequence ID" value="PZF78687.1"/>
    <property type="molecule type" value="Genomic_DNA"/>
</dbReference>
<comment type="caution">
    <text evidence="2">The sequence shown here is derived from an EMBL/GenBank/DDBJ whole genome shotgun (WGS) entry which is preliminary data.</text>
</comment>
<dbReference type="Gene3D" id="1.10.260.40">
    <property type="entry name" value="lambda repressor-like DNA-binding domains"/>
    <property type="match status" value="1"/>
</dbReference>
<dbReference type="SUPFAM" id="SSF47413">
    <property type="entry name" value="lambda repressor-like DNA-binding domains"/>
    <property type="match status" value="1"/>
</dbReference>
<reference evidence="3" key="1">
    <citation type="submission" date="2018-06" db="EMBL/GenBank/DDBJ databases">
        <title>Aestuariibacter litoralis strain KCTC 52945T.</title>
        <authorList>
            <person name="Li X."/>
            <person name="Salam N."/>
            <person name="Li J.-L."/>
            <person name="Chen Y.-M."/>
            <person name="Yang Z.-W."/>
            <person name="Zhang L.-Y."/>
            <person name="Han M.-X."/>
            <person name="Xiao M."/>
            <person name="Li W.-J."/>
        </authorList>
    </citation>
    <scope>NUCLEOTIDE SEQUENCE [LARGE SCALE GENOMIC DNA]</scope>
    <source>
        <strain evidence="3">KCTC 52945</strain>
    </source>
</reference>
<evidence type="ECO:0000313" key="3">
    <source>
        <dbReference type="Proteomes" id="UP000248795"/>
    </source>
</evidence>
<evidence type="ECO:0000259" key="1">
    <source>
        <dbReference type="PROSITE" id="PS50943"/>
    </source>
</evidence>
<keyword evidence="3" id="KW-1185">Reference proteome</keyword>
<dbReference type="InterPro" id="IPR010982">
    <property type="entry name" value="Lambda_DNA-bd_dom_sf"/>
</dbReference>
<dbReference type="PROSITE" id="PS50943">
    <property type="entry name" value="HTH_CROC1"/>
    <property type="match status" value="1"/>
</dbReference>
<name>A0A2W2BSN0_9HYPH</name>
<evidence type="ECO:0000313" key="2">
    <source>
        <dbReference type="EMBL" id="PZF78687.1"/>
    </source>
</evidence>
<dbReference type="Proteomes" id="UP000248795">
    <property type="component" value="Unassembled WGS sequence"/>
</dbReference>
<accession>A0A2W2BSN0</accession>
<dbReference type="SMART" id="SM00530">
    <property type="entry name" value="HTH_XRE"/>
    <property type="match status" value="1"/>
</dbReference>
<proteinExistence type="predicted"/>
<gene>
    <name evidence="2" type="ORF">DK847_02470</name>
</gene>
<dbReference type="AlphaFoldDB" id="A0A2W2BSN0"/>
<dbReference type="RefSeq" id="WP_111196015.1">
    <property type="nucleotide sequence ID" value="NZ_QKVK01000001.1"/>
</dbReference>
<dbReference type="Pfam" id="PF01381">
    <property type="entry name" value="HTH_3"/>
    <property type="match status" value="1"/>
</dbReference>